<gene>
    <name evidence="1" type="ORF">BDK51DRAFT_41373</name>
</gene>
<dbReference type="OrthoDB" id="3259198at2759"/>
<name>A0A4P9WNL0_9FUNG</name>
<dbReference type="EMBL" id="KZ994090">
    <property type="protein sequence ID" value="RKO93865.1"/>
    <property type="molecule type" value="Genomic_DNA"/>
</dbReference>
<sequence length="153" mass="17213">MDTCGLHARLATLVAVSNIRFTFAEETPFRGFICYLNPVSALVSDDSICQDMIMLFMAKRLELEKLFQIIAITLDDASDNNTFISGFVTLCKSMTPPVKFTEDEKRVFNMTHILHLDPFTKLKIYKARLESSVGPIQHVNVKDKPQGKVQALG</sequence>
<protein>
    <submittedName>
        <fullName evidence="1">Uncharacterized protein</fullName>
    </submittedName>
</protein>
<proteinExistence type="predicted"/>
<evidence type="ECO:0000313" key="1">
    <source>
        <dbReference type="EMBL" id="RKO93865.1"/>
    </source>
</evidence>
<organism evidence="1 2">
    <name type="scientific">Blyttiomyces helicus</name>
    <dbReference type="NCBI Taxonomy" id="388810"/>
    <lineage>
        <taxon>Eukaryota</taxon>
        <taxon>Fungi</taxon>
        <taxon>Fungi incertae sedis</taxon>
        <taxon>Chytridiomycota</taxon>
        <taxon>Chytridiomycota incertae sedis</taxon>
        <taxon>Chytridiomycetes</taxon>
        <taxon>Chytridiomycetes incertae sedis</taxon>
        <taxon>Blyttiomyces</taxon>
    </lineage>
</organism>
<dbReference type="Proteomes" id="UP000269721">
    <property type="component" value="Unassembled WGS sequence"/>
</dbReference>
<reference evidence="2" key="1">
    <citation type="journal article" date="2018" name="Nat. Microbiol.">
        <title>Leveraging single-cell genomics to expand the fungal tree of life.</title>
        <authorList>
            <person name="Ahrendt S.R."/>
            <person name="Quandt C.A."/>
            <person name="Ciobanu D."/>
            <person name="Clum A."/>
            <person name="Salamov A."/>
            <person name="Andreopoulos B."/>
            <person name="Cheng J.F."/>
            <person name="Woyke T."/>
            <person name="Pelin A."/>
            <person name="Henrissat B."/>
            <person name="Reynolds N.K."/>
            <person name="Benny G.L."/>
            <person name="Smith M.E."/>
            <person name="James T.Y."/>
            <person name="Grigoriev I.V."/>
        </authorList>
    </citation>
    <scope>NUCLEOTIDE SEQUENCE [LARGE SCALE GENOMIC DNA]</scope>
</reference>
<keyword evidence="2" id="KW-1185">Reference proteome</keyword>
<accession>A0A4P9WNL0</accession>
<dbReference type="AlphaFoldDB" id="A0A4P9WNL0"/>
<evidence type="ECO:0000313" key="2">
    <source>
        <dbReference type="Proteomes" id="UP000269721"/>
    </source>
</evidence>